<dbReference type="SUPFAM" id="SSF57756">
    <property type="entry name" value="Retrovirus zinc finger-like domains"/>
    <property type="match status" value="1"/>
</dbReference>
<dbReference type="InterPro" id="IPR036875">
    <property type="entry name" value="Znf_CCHC_sf"/>
</dbReference>
<dbReference type="SMART" id="SM00343">
    <property type="entry name" value="ZnF_C2HC"/>
    <property type="match status" value="1"/>
</dbReference>
<dbReference type="GO" id="GO:0008270">
    <property type="term" value="F:zinc ion binding"/>
    <property type="evidence" value="ECO:0007669"/>
    <property type="project" value="UniProtKB-KW"/>
</dbReference>
<proteinExistence type="predicted"/>
<dbReference type="PROSITE" id="PS50158">
    <property type="entry name" value="ZF_CCHC"/>
    <property type="match status" value="1"/>
</dbReference>
<name>A0A699T2L6_TANCI</name>
<comment type="caution">
    <text evidence="4">The sequence shown here is derived from an EMBL/GenBank/DDBJ whole genome shotgun (WGS) entry which is preliminary data.</text>
</comment>
<evidence type="ECO:0000259" key="3">
    <source>
        <dbReference type="PROSITE" id="PS50158"/>
    </source>
</evidence>
<dbReference type="Gene3D" id="4.10.60.10">
    <property type="entry name" value="Zinc finger, CCHC-type"/>
    <property type="match status" value="1"/>
</dbReference>
<gene>
    <name evidence="4" type="ORF">Tci_875618</name>
</gene>
<feature type="region of interest" description="Disordered" evidence="2">
    <location>
        <begin position="27"/>
        <end position="49"/>
    </location>
</feature>
<evidence type="ECO:0000256" key="2">
    <source>
        <dbReference type="SAM" id="MobiDB-lite"/>
    </source>
</evidence>
<feature type="non-terminal residue" evidence="4">
    <location>
        <position position="117"/>
    </location>
</feature>
<dbReference type="AlphaFoldDB" id="A0A699T2L6"/>
<dbReference type="EMBL" id="BKCJ011206419">
    <property type="protein sequence ID" value="GFD03649.1"/>
    <property type="molecule type" value="Genomic_DNA"/>
</dbReference>
<accession>A0A699T2L6</accession>
<evidence type="ECO:0000256" key="1">
    <source>
        <dbReference type="PROSITE-ProRule" id="PRU00047"/>
    </source>
</evidence>
<dbReference type="InterPro" id="IPR001878">
    <property type="entry name" value="Znf_CCHC"/>
</dbReference>
<organism evidence="4">
    <name type="scientific">Tanacetum cinerariifolium</name>
    <name type="common">Dalmatian daisy</name>
    <name type="synonym">Chrysanthemum cinerariifolium</name>
    <dbReference type="NCBI Taxonomy" id="118510"/>
    <lineage>
        <taxon>Eukaryota</taxon>
        <taxon>Viridiplantae</taxon>
        <taxon>Streptophyta</taxon>
        <taxon>Embryophyta</taxon>
        <taxon>Tracheophyta</taxon>
        <taxon>Spermatophyta</taxon>
        <taxon>Magnoliopsida</taxon>
        <taxon>eudicotyledons</taxon>
        <taxon>Gunneridae</taxon>
        <taxon>Pentapetalae</taxon>
        <taxon>asterids</taxon>
        <taxon>campanulids</taxon>
        <taxon>Asterales</taxon>
        <taxon>Asteraceae</taxon>
        <taxon>Asteroideae</taxon>
        <taxon>Anthemideae</taxon>
        <taxon>Anthemidinae</taxon>
        <taxon>Tanacetum</taxon>
    </lineage>
</organism>
<feature type="compositionally biased region" description="Basic residues" evidence="2">
    <location>
        <begin position="36"/>
        <end position="49"/>
    </location>
</feature>
<dbReference type="GO" id="GO:0003676">
    <property type="term" value="F:nucleic acid binding"/>
    <property type="evidence" value="ECO:0007669"/>
    <property type="project" value="InterPro"/>
</dbReference>
<feature type="non-terminal residue" evidence="4">
    <location>
        <position position="1"/>
    </location>
</feature>
<keyword evidence="1" id="KW-0862">Zinc</keyword>
<sequence>FAGNERVNKSMLQKLRRDFEILEMKSNETIPEGRGKGRSSYRGRGRGRGRYSVNRETVECYNCHKLGHYSYECPNAKEVNYAGFDENKEIMLLVEEQEENLFMAQSNGGNKRQLWFL</sequence>
<reference evidence="4" key="1">
    <citation type="journal article" date="2019" name="Sci. Rep.">
        <title>Draft genome of Tanacetum cinerariifolium, the natural source of mosquito coil.</title>
        <authorList>
            <person name="Yamashiro T."/>
            <person name="Shiraishi A."/>
            <person name="Satake H."/>
            <person name="Nakayama K."/>
        </authorList>
    </citation>
    <scope>NUCLEOTIDE SEQUENCE</scope>
</reference>
<keyword evidence="1" id="KW-0863">Zinc-finger</keyword>
<dbReference type="Pfam" id="PF00098">
    <property type="entry name" value="zf-CCHC"/>
    <property type="match status" value="1"/>
</dbReference>
<feature type="domain" description="CCHC-type" evidence="3">
    <location>
        <begin position="60"/>
        <end position="75"/>
    </location>
</feature>
<evidence type="ECO:0000313" key="4">
    <source>
        <dbReference type="EMBL" id="GFD03649.1"/>
    </source>
</evidence>
<protein>
    <submittedName>
        <fullName evidence="4">Retrovirus-related Pol polyprotein from transposon TNT 1-94</fullName>
    </submittedName>
</protein>
<keyword evidence="1" id="KW-0479">Metal-binding</keyword>